<accession>R7ULR8</accession>
<evidence type="ECO:0000313" key="4">
    <source>
        <dbReference type="Proteomes" id="UP000014760"/>
    </source>
</evidence>
<feature type="region of interest" description="Disordered" evidence="1">
    <location>
        <begin position="93"/>
        <end position="127"/>
    </location>
</feature>
<dbReference type="HOGENOM" id="CLU_1620593_0_0_1"/>
<reference evidence="4" key="1">
    <citation type="submission" date="2012-12" db="EMBL/GenBank/DDBJ databases">
        <authorList>
            <person name="Hellsten U."/>
            <person name="Grimwood J."/>
            <person name="Chapman J.A."/>
            <person name="Shapiro H."/>
            <person name="Aerts A."/>
            <person name="Otillar R.P."/>
            <person name="Terry A.Y."/>
            <person name="Boore J.L."/>
            <person name="Simakov O."/>
            <person name="Marletaz F."/>
            <person name="Cho S.-J."/>
            <person name="Edsinger-Gonzales E."/>
            <person name="Havlak P."/>
            <person name="Kuo D.-H."/>
            <person name="Larsson T."/>
            <person name="Lv J."/>
            <person name="Arendt D."/>
            <person name="Savage R."/>
            <person name="Osoegawa K."/>
            <person name="de Jong P."/>
            <person name="Lindberg D.R."/>
            <person name="Seaver E.C."/>
            <person name="Weisblat D.A."/>
            <person name="Putnam N.H."/>
            <person name="Grigoriev I.V."/>
            <person name="Rokhsar D.S."/>
        </authorList>
    </citation>
    <scope>NUCLEOTIDE SEQUENCE</scope>
    <source>
        <strain evidence="4">I ESC-2004</strain>
    </source>
</reference>
<evidence type="ECO:0000313" key="3">
    <source>
        <dbReference type="EnsemblMetazoa" id="CapteP210648"/>
    </source>
</evidence>
<feature type="compositionally biased region" description="Polar residues" evidence="1">
    <location>
        <begin position="116"/>
        <end position="127"/>
    </location>
</feature>
<protein>
    <submittedName>
        <fullName evidence="2 3">Uncharacterized protein</fullName>
    </submittedName>
</protein>
<name>R7ULR8_CAPTE</name>
<dbReference type="EMBL" id="KB300121">
    <property type="protein sequence ID" value="ELU07145.1"/>
    <property type="molecule type" value="Genomic_DNA"/>
</dbReference>
<keyword evidence="4" id="KW-1185">Reference proteome</keyword>
<reference evidence="3" key="3">
    <citation type="submission" date="2015-06" db="UniProtKB">
        <authorList>
            <consortium name="EnsemblMetazoa"/>
        </authorList>
    </citation>
    <scope>IDENTIFICATION</scope>
</reference>
<evidence type="ECO:0000313" key="2">
    <source>
        <dbReference type="EMBL" id="ELU07145.1"/>
    </source>
</evidence>
<sequence length="164" mass="18646">MSKKYKKRVSVTFAGDDDVHHHIESLNIKKRNFPLKKKEVNDSSEDEASDVSPKDEEEEEEIFRPIASDGEESVGVTGSQVFGFKANKRSHTMAAKVSESIAASPQQKKSQEQSQRNKTSKNIVKTPTRQYLVHEAVIMKPHKPFKKNSLYEFRKSSCVFTRSS</sequence>
<dbReference type="EnsemblMetazoa" id="CapteT210648">
    <property type="protein sequence ID" value="CapteP210648"/>
    <property type="gene ID" value="CapteG210648"/>
</dbReference>
<dbReference type="AlphaFoldDB" id="R7ULR8"/>
<evidence type="ECO:0000256" key="1">
    <source>
        <dbReference type="SAM" id="MobiDB-lite"/>
    </source>
</evidence>
<gene>
    <name evidence="2" type="ORF">CAPTEDRAFT_210648</name>
</gene>
<reference evidence="2 4" key="2">
    <citation type="journal article" date="2013" name="Nature">
        <title>Insights into bilaterian evolution from three spiralian genomes.</title>
        <authorList>
            <person name="Simakov O."/>
            <person name="Marletaz F."/>
            <person name="Cho S.J."/>
            <person name="Edsinger-Gonzales E."/>
            <person name="Havlak P."/>
            <person name="Hellsten U."/>
            <person name="Kuo D.H."/>
            <person name="Larsson T."/>
            <person name="Lv J."/>
            <person name="Arendt D."/>
            <person name="Savage R."/>
            <person name="Osoegawa K."/>
            <person name="de Jong P."/>
            <person name="Grimwood J."/>
            <person name="Chapman J.A."/>
            <person name="Shapiro H."/>
            <person name="Aerts A."/>
            <person name="Otillar R.P."/>
            <person name="Terry A.Y."/>
            <person name="Boore J.L."/>
            <person name="Grigoriev I.V."/>
            <person name="Lindberg D.R."/>
            <person name="Seaver E.C."/>
            <person name="Weisblat D.A."/>
            <person name="Putnam N.H."/>
            <person name="Rokhsar D.S."/>
        </authorList>
    </citation>
    <scope>NUCLEOTIDE SEQUENCE</scope>
    <source>
        <strain evidence="2 4">I ESC-2004</strain>
    </source>
</reference>
<dbReference type="EMBL" id="AMQN01022433">
    <property type="status" value="NOT_ANNOTATED_CDS"/>
    <property type="molecule type" value="Genomic_DNA"/>
</dbReference>
<feature type="compositionally biased region" description="Acidic residues" evidence="1">
    <location>
        <begin position="42"/>
        <end position="61"/>
    </location>
</feature>
<organism evidence="2">
    <name type="scientific">Capitella teleta</name>
    <name type="common">Polychaete worm</name>
    <dbReference type="NCBI Taxonomy" id="283909"/>
    <lineage>
        <taxon>Eukaryota</taxon>
        <taxon>Metazoa</taxon>
        <taxon>Spiralia</taxon>
        <taxon>Lophotrochozoa</taxon>
        <taxon>Annelida</taxon>
        <taxon>Polychaeta</taxon>
        <taxon>Sedentaria</taxon>
        <taxon>Scolecida</taxon>
        <taxon>Capitellidae</taxon>
        <taxon>Capitella</taxon>
    </lineage>
</organism>
<dbReference type="Proteomes" id="UP000014760">
    <property type="component" value="Unassembled WGS sequence"/>
</dbReference>
<proteinExistence type="predicted"/>
<feature type="region of interest" description="Disordered" evidence="1">
    <location>
        <begin position="28"/>
        <end position="75"/>
    </location>
</feature>